<dbReference type="CDD" id="cd00353">
    <property type="entry name" value="Ribosomal_S15p_S13e"/>
    <property type="match status" value="1"/>
</dbReference>
<dbReference type="GO" id="GO:0006412">
    <property type="term" value="P:translation"/>
    <property type="evidence" value="ECO:0007669"/>
    <property type="project" value="InterPro"/>
</dbReference>
<dbReference type="NCBIfam" id="TIGR00952">
    <property type="entry name" value="S15_bact"/>
    <property type="match status" value="1"/>
</dbReference>
<dbReference type="SUPFAM" id="SSF47060">
    <property type="entry name" value="S15/NS1 RNA-binding domain"/>
    <property type="match status" value="1"/>
</dbReference>
<dbReference type="InterPro" id="IPR000589">
    <property type="entry name" value="Ribosomal_uS15"/>
</dbReference>
<dbReference type="PANTHER" id="PTHR21439">
    <property type="entry name" value="OXIDORED-NITRO DOMAIN-CONTAINING PROTEIN"/>
    <property type="match status" value="1"/>
</dbReference>
<comment type="caution">
    <text evidence="5">The sequence shown here is derived from an EMBL/GenBank/DDBJ whole genome shotgun (WGS) entry which is preliminary data.</text>
</comment>
<dbReference type="GO" id="GO:0005840">
    <property type="term" value="C:ribosome"/>
    <property type="evidence" value="ECO:0007669"/>
    <property type="project" value="UniProtKB-KW"/>
</dbReference>
<dbReference type="Proteomes" id="UP000327493">
    <property type="component" value="Chromosome 6"/>
</dbReference>
<feature type="region of interest" description="Disordered" evidence="4">
    <location>
        <begin position="704"/>
        <end position="728"/>
    </location>
</feature>
<name>A0A5J5DEN8_9PERO</name>
<protein>
    <submittedName>
        <fullName evidence="5">Uncharacterized protein</fullName>
    </submittedName>
</protein>
<evidence type="ECO:0000256" key="2">
    <source>
        <dbReference type="ARBA" id="ARBA00022980"/>
    </source>
</evidence>
<dbReference type="HAMAP" id="MF_01343_B">
    <property type="entry name" value="Ribosomal_uS15_B"/>
    <property type="match status" value="1"/>
</dbReference>
<dbReference type="PANTHER" id="PTHR21439:SF0">
    <property type="entry name" value="PROTEIN OSCP1"/>
    <property type="match status" value="1"/>
</dbReference>
<keyword evidence="2" id="KW-0689">Ribosomal protein</keyword>
<dbReference type="GO" id="GO:0005737">
    <property type="term" value="C:cytoplasm"/>
    <property type="evidence" value="ECO:0007669"/>
    <property type="project" value="TreeGrafter"/>
</dbReference>
<dbReference type="Pfam" id="PF00312">
    <property type="entry name" value="Ribosomal_S15"/>
    <property type="match status" value="1"/>
</dbReference>
<organism evidence="5 6">
    <name type="scientific">Etheostoma spectabile</name>
    <name type="common">orangethroat darter</name>
    <dbReference type="NCBI Taxonomy" id="54343"/>
    <lineage>
        <taxon>Eukaryota</taxon>
        <taxon>Metazoa</taxon>
        <taxon>Chordata</taxon>
        <taxon>Craniata</taxon>
        <taxon>Vertebrata</taxon>
        <taxon>Euteleostomi</taxon>
        <taxon>Actinopterygii</taxon>
        <taxon>Neopterygii</taxon>
        <taxon>Teleostei</taxon>
        <taxon>Neoteleostei</taxon>
        <taxon>Acanthomorphata</taxon>
        <taxon>Eupercaria</taxon>
        <taxon>Perciformes</taxon>
        <taxon>Percoidei</taxon>
        <taxon>Percidae</taxon>
        <taxon>Etheostomatinae</taxon>
        <taxon>Etheostoma</taxon>
    </lineage>
</organism>
<evidence type="ECO:0000313" key="6">
    <source>
        <dbReference type="Proteomes" id="UP000327493"/>
    </source>
</evidence>
<proteinExistence type="inferred from homology"/>
<accession>A0A5J5DEN8</accession>
<dbReference type="InterPro" id="IPR005290">
    <property type="entry name" value="Ribosomal_uS15_bac-type"/>
</dbReference>
<dbReference type="Gene3D" id="1.10.287.10">
    <property type="entry name" value="S15/NS1, RNA-binding"/>
    <property type="match status" value="1"/>
</dbReference>
<evidence type="ECO:0000256" key="4">
    <source>
        <dbReference type="SAM" id="MobiDB-lite"/>
    </source>
</evidence>
<dbReference type="AlphaFoldDB" id="A0A5J5DEN8"/>
<dbReference type="SMART" id="SM01387">
    <property type="entry name" value="Ribosomal_S15"/>
    <property type="match status" value="1"/>
</dbReference>
<dbReference type="GO" id="GO:0005886">
    <property type="term" value="C:plasma membrane"/>
    <property type="evidence" value="ECO:0007669"/>
    <property type="project" value="TreeGrafter"/>
</dbReference>
<keyword evidence="3" id="KW-0687">Ribonucleoprotein</keyword>
<comment type="similarity">
    <text evidence="1">Belongs to the universal ribosomal protein uS15 family.</text>
</comment>
<dbReference type="InterPro" id="IPR019332">
    <property type="entry name" value="OSCP1"/>
</dbReference>
<dbReference type="InterPro" id="IPR009068">
    <property type="entry name" value="uS15_NS1_RNA-bd_sf"/>
</dbReference>
<dbReference type="GO" id="GO:0003735">
    <property type="term" value="F:structural constituent of ribosome"/>
    <property type="evidence" value="ECO:0007669"/>
    <property type="project" value="InterPro"/>
</dbReference>
<dbReference type="GO" id="GO:1990904">
    <property type="term" value="C:ribonucleoprotein complex"/>
    <property type="evidence" value="ECO:0007669"/>
    <property type="project" value="UniProtKB-KW"/>
</dbReference>
<dbReference type="EMBL" id="VOFY01000006">
    <property type="protein sequence ID" value="KAA8591764.1"/>
    <property type="molecule type" value="Genomic_DNA"/>
</dbReference>
<evidence type="ECO:0000256" key="3">
    <source>
        <dbReference type="ARBA" id="ARBA00023274"/>
    </source>
</evidence>
<reference evidence="5 6" key="1">
    <citation type="submission" date="2019-08" db="EMBL/GenBank/DDBJ databases">
        <title>A chromosome-level genome assembly, high-density linkage maps, and genome scans reveal the genomic architecture of hybrid incompatibilities underlying speciation via character displacement in darters (Percidae: Etheostominae).</title>
        <authorList>
            <person name="Moran R.L."/>
            <person name="Catchen J.M."/>
            <person name="Fuller R.C."/>
        </authorList>
    </citation>
    <scope>NUCLEOTIDE SEQUENCE [LARGE SCALE GENOMIC DNA]</scope>
    <source>
        <strain evidence="5">EspeVRDwgs_2016</strain>
        <tissue evidence="5">Muscle</tissue>
    </source>
</reference>
<evidence type="ECO:0000256" key="1">
    <source>
        <dbReference type="ARBA" id="ARBA00008434"/>
    </source>
</evidence>
<sequence>MFTSIALRTVLKTSVGVLRESGALCSALSLKAWTCSSALLSGPRVSCVAGSFSVPPPVRHYARAAKKKKTEPESQLSDLPPTMLKMDYTAVPLAQTTDDLVKRLLSLELASHREKLQLKKEQLIAKVQKDENDRSSVGVQVAILTARIRNYQEHLQKHHKDKANKRRMLMAIDRRKKLLKNLRLVSYDTFEKVCEQLGITYTFPPEYYRRATRRWLAKKAFCIKVFKEVQKQKAEQRLKMKQSLASTETEAAKTRAKQQFVGQPAFHSSSSSQLPVWWAVSQFVQEECTLTDSSGALGCFCPLILSCYTANKYGENCCLGCVPGGSTAIRTHMRLTYGIQIFNRPNTIMSSRTLPLLFINLGGEMLYILDQRLRAQNIPPDKAKKVMNDIITTMFNKKFLEELFKPQELYSKKALRTVFDRLAHASIMRLNQASMDKLYDLMTMAFKYQVLLCPRPKDILLISFNHMDAIKDFVKDTPSILSQVDETYQQLIEMYTTLCSGEFQLIRQTLLIFFQDMHIRVSIFLKDKVQNSNGRFVLPTSGPVPYGTQVPGLIRMFSCTGEEVTRLQFNNGGNYTAALREGSFEIFRDRVTKLGTNMYSVSRPVETHMSGTNKNSAQHTKVNAAPNPLAKEELNLLAKLMGGLDVRKSGNADNSFRVNLFNTDEEEEEALISRPGDLSYGVINIQATKDQQVNAELAKIMGEFTESEDQSPSSSSKGDDLLAMMDGL</sequence>
<gene>
    <name evidence="5" type="ORF">FQN60_017138</name>
</gene>
<evidence type="ECO:0000313" key="5">
    <source>
        <dbReference type="EMBL" id="KAA8591764.1"/>
    </source>
</evidence>
<keyword evidence="6" id="KW-1185">Reference proteome</keyword>
<dbReference type="Pfam" id="PF10188">
    <property type="entry name" value="Oscp1"/>
    <property type="match status" value="1"/>
</dbReference>